<gene>
    <name evidence="1" type="ORF">QAD02_018627</name>
</gene>
<evidence type="ECO:0000313" key="1">
    <source>
        <dbReference type="EMBL" id="KAJ8682835.1"/>
    </source>
</evidence>
<comment type="caution">
    <text evidence="1">The sequence shown here is derived from an EMBL/GenBank/DDBJ whole genome shotgun (WGS) entry which is preliminary data.</text>
</comment>
<organism evidence="1 2">
    <name type="scientific">Eretmocerus hayati</name>
    <dbReference type="NCBI Taxonomy" id="131215"/>
    <lineage>
        <taxon>Eukaryota</taxon>
        <taxon>Metazoa</taxon>
        <taxon>Ecdysozoa</taxon>
        <taxon>Arthropoda</taxon>
        <taxon>Hexapoda</taxon>
        <taxon>Insecta</taxon>
        <taxon>Pterygota</taxon>
        <taxon>Neoptera</taxon>
        <taxon>Endopterygota</taxon>
        <taxon>Hymenoptera</taxon>
        <taxon>Apocrita</taxon>
        <taxon>Proctotrupomorpha</taxon>
        <taxon>Chalcidoidea</taxon>
        <taxon>Aphelinidae</taxon>
        <taxon>Aphelininae</taxon>
        <taxon>Eretmocerus</taxon>
    </lineage>
</organism>
<reference evidence="1" key="1">
    <citation type="submission" date="2023-04" db="EMBL/GenBank/DDBJ databases">
        <title>A chromosome-level genome assembly of the parasitoid wasp Eretmocerus hayati.</title>
        <authorList>
            <person name="Zhong Y."/>
            <person name="Liu S."/>
            <person name="Liu Y."/>
        </authorList>
    </citation>
    <scope>NUCLEOTIDE SEQUENCE</scope>
    <source>
        <strain evidence="1">ZJU_SS_LIU_2023</strain>
    </source>
</reference>
<sequence>MSYYGLLQRDECMKKSQFDPDTNPDVGWMNGINKSQLFIAGADALSEVHLENALSPSVNILVDILPPYPIDVPGKVWSVFDGLRLEAAIHRVYLEDNGLLPAEEPQQSPDCPVDVGPNLPEKSVAVPSTSKGSPMRNLRKRAAKAKKPSHRTWGVKKTRPRSNPAKKLSRKTFGAEQMKPCSRKYGRHPNPQALSAALLKLRESGGDVMAKPIPAWRCRFCTNNCPDESACRAHEAVCDNNLVPSTTTLWLVGLIYPMMVLLGYVTFASSPFVPVKS</sequence>
<evidence type="ECO:0000313" key="2">
    <source>
        <dbReference type="Proteomes" id="UP001239111"/>
    </source>
</evidence>
<keyword evidence="2" id="KW-1185">Reference proteome</keyword>
<accession>A0ACC2PHE3</accession>
<name>A0ACC2PHE3_9HYME</name>
<protein>
    <submittedName>
        <fullName evidence="1">Uncharacterized protein</fullName>
    </submittedName>
</protein>
<dbReference type="Proteomes" id="UP001239111">
    <property type="component" value="Chromosome 1"/>
</dbReference>
<dbReference type="EMBL" id="CM056741">
    <property type="protein sequence ID" value="KAJ8682835.1"/>
    <property type="molecule type" value="Genomic_DNA"/>
</dbReference>
<proteinExistence type="predicted"/>